<dbReference type="PANTHER" id="PTHR44520">
    <property type="entry name" value="RESPONSE REGULATOR RCP1-RELATED"/>
    <property type="match status" value="1"/>
</dbReference>
<dbReference type="SMART" id="SM00448">
    <property type="entry name" value="REC"/>
    <property type="match status" value="1"/>
</dbReference>
<dbReference type="InterPro" id="IPR011006">
    <property type="entry name" value="CheY-like_superfamily"/>
</dbReference>
<evidence type="ECO:0000259" key="2">
    <source>
        <dbReference type="PROSITE" id="PS50110"/>
    </source>
</evidence>
<keyword evidence="1" id="KW-0597">Phosphoprotein</keyword>
<proteinExistence type="predicted"/>
<evidence type="ECO:0000256" key="1">
    <source>
        <dbReference type="PROSITE-ProRule" id="PRU00169"/>
    </source>
</evidence>
<sequence>MNTENKSVTAGIVDDDEIFTYGFKKITAIKGLFDEILNFSNGKEAIDFLKDPQNKQRLPDVLFVDINMPVMNGWEFNKAFEEIKSQLGKNITLYNISSSIDLEDIKRAKSNPIIADYLLKPIDEQYLAEIFRSLQNAGDLRLYN</sequence>
<dbReference type="PROSITE" id="PS50110">
    <property type="entry name" value="RESPONSE_REGULATORY"/>
    <property type="match status" value="1"/>
</dbReference>
<dbReference type="InterPro" id="IPR001789">
    <property type="entry name" value="Sig_transdc_resp-reg_receiver"/>
</dbReference>
<gene>
    <name evidence="3" type="ORF">IDJ75_01485</name>
</gene>
<feature type="domain" description="Response regulatory" evidence="2">
    <location>
        <begin position="9"/>
        <end position="135"/>
    </location>
</feature>
<protein>
    <submittedName>
        <fullName evidence="3">Response regulator</fullName>
    </submittedName>
</protein>
<dbReference type="RefSeq" id="WP_191173847.1">
    <property type="nucleotide sequence ID" value="NZ_JACWMW010000001.1"/>
</dbReference>
<accession>A0ABR7X022</accession>
<dbReference type="Pfam" id="PF00072">
    <property type="entry name" value="Response_reg"/>
    <property type="match status" value="1"/>
</dbReference>
<evidence type="ECO:0000313" key="4">
    <source>
        <dbReference type="Proteomes" id="UP000618754"/>
    </source>
</evidence>
<dbReference type="SUPFAM" id="SSF52172">
    <property type="entry name" value="CheY-like"/>
    <property type="match status" value="1"/>
</dbReference>
<reference evidence="3 4" key="1">
    <citation type="submission" date="2020-09" db="EMBL/GenBank/DDBJ databases">
        <title>Novel species of Mucilaginibacter isolated from a glacier on the Tibetan Plateau.</title>
        <authorList>
            <person name="Liu Q."/>
            <person name="Xin Y.-H."/>
        </authorList>
    </citation>
    <scope>NUCLEOTIDE SEQUENCE [LARGE SCALE GENOMIC DNA]</scope>
    <source>
        <strain evidence="3 4">CGMCC 1.13878</strain>
    </source>
</reference>
<feature type="modified residue" description="4-aspartylphosphate" evidence="1">
    <location>
        <position position="65"/>
    </location>
</feature>
<dbReference type="Proteomes" id="UP000618754">
    <property type="component" value="Unassembled WGS sequence"/>
</dbReference>
<dbReference type="Gene3D" id="3.40.50.2300">
    <property type="match status" value="1"/>
</dbReference>
<organism evidence="3 4">
    <name type="scientific">Mucilaginibacter rigui</name>
    <dbReference type="NCBI Taxonomy" id="534635"/>
    <lineage>
        <taxon>Bacteria</taxon>
        <taxon>Pseudomonadati</taxon>
        <taxon>Bacteroidota</taxon>
        <taxon>Sphingobacteriia</taxon>
        <taxon>Sphingobacteriales</taxon>
        <taxon>Sphingobacteriaceae</taxon>
        <taxon>Mucilaginibacter</taxon>
    </lineage>
</organism>
<dbReference type="PANTHER" id="PTHR44520:SF2">
    <property type="entry name" value="RESPONSE REGULATOR RCP1"/>
    <property type="match status" value="1"/>
</dbReference>
<dbReference type="InterPro" id="IPR052893">
    <property type="entry name" value="TCS_response_regulator"/>
</dbReference>
<comment type="caution">
    <text evidence="3">The sequence shown here is derived from an EMBL/GenBank/DDBJ whole genome shotgun (WGS) entry which is preliminary data.</text>
</comment>
<keyword evidence="4" id="KW-1185">Reference proteome</keyword>
<evidence type="ECO:0000313" key="3">
    <source>
        <dbReference type="EMBL" id="MBD1383936.1"/>
    </source>
</evidence>
<dbReference type="EMBL" id="JACWMW010000001">
    <property type="protein sequence ID" value="MBD1383936.1"/>
    <property type="molecule type" value="Genomic_DNA"/>
</dbReference>
<name>A0ABR7X022_9SPHI</name>